<dbReference type="GO" id="GO:0009231">
    <property type="term" value="P:riboflavin biosynthetic process"/>
    <property type="evidence" value="ECO:0007669"/>
    <property type="project" value="InterPro"/>
</dbReference>
<dbReference type="Pfam" id="PF01872">
    <property type="entry name" value="RibD_C"/>
    <property type="match status" value="1"/>
</dbReference>
<proteinExistence type="predicted"/>
<dbReference type="Proteomes" id="UP000095349">
    <property type="component" value="Chromosome"/>
</dbReference>
<dbReference type="Gene3D" id="3.40.430.10">
    <property type="entry name" value="Dihydrofolate Reductase, subunit A"/>
    <property type="match status" value="1"/>
</dbReference>
<dbReference type="SUPFAM" id="SSF53597">
    <property type="entry name" value="Dihydrofolate reductase-like"/>
    <property type="match status" value="1"/>
</dbReference>
<dbReference type="PATRIC" id="fig|285473.5.peg.426"/>
<feature type="region of interest" description="Disordered" evidence="1">
    <location>
        <begin position="1"/>
        <end position="47"/>
    </location>
</feature>
<sequence length="250" mass="26890">MSSARAARPPLRTDRTDHADHADHTDRTDRTDHADRTARNHEERRTTMAKVYTTASMSLDGYVSGPGETGFDRLFAWYGNGDVAVETAHPELALRLTEVSAAYWRRVASETGALVVGRKLFDLTEGWGGTHPLGVPVVVVTHTVPDGWPREGAPLHFVTDGGTRGVERAVALARELAGGKDVAVNAGTIARQCLDAGLVDEVGVDLVPVLLGGGTPFFAGLRGAPYELEGPVSLAEGDRVTHLRYRVRYA</sequence>
<feature type="domain" description="Bacterial bifunctional deaminase-reductase C-terminal" evidence="2">
    <location>
        <begin position="50"/>
        <end position="220"/>
    </location>
</feature>
<dbReference type="PANTHER" id="PTHR38011:SF12">
    <property type="entry name" value="BIFUNCTIONAL DEAMINASE-REDUCTASE DOMAIN PROTEIN"/>
    <property type="match status" value="1"/>
</dbReference>
<organism evidence="3 4">
    <name type="scientific">Streptomyces rubrolavendulae</name>
    <dbReference type="NCBI Taxonomy" id="285473"/>
    <lineage>
        <taxon>Bacteria</taxon>
        <taxon>Bacillati</taxon>
        <taxon>Actinomycetota</taxon>
        <taxon>Actinomycetes</taxon>
        <taxon>Kitasatosporales</taxon>
        <taxon>Streptomycetaceae</taxon>
        <taxon>Streptomyces</taxon>
    </lineage>
</organism>
<gene>
    <name evidence="3" type="ORF">A4G23_00387</name>
</gene>
<dbReference type="KEGG" id="srn:A4G23_00387"/>
<evidence type="ECO:0000313" key="4">
    <source>
        <dbReference type="Proteomes" id="UP000095349"/>
    </source>
</evidence>
<reference evidence="3 4" key="1">
    <citation type="submission" date="2016-09" db="EMBL/GenBank/DDBJ databases">
        <title>Streptomyces rubrolavendulae MJM4426 Genome sequencing and assembly.</title>
        <authorList>
            <person name="Kim J.-G."/>
        </authorList>
    </citation>
    <scope>NUCLEOTIDE SEQUENCE [LARGE SCALE GENOMIC DNA]</scope>
    <source>
        <strain evidence="3 4">MJM4426</strain>
    </source>
</reference>
<name>A0A1D8FWN1_9ACTN</name>
<dbReference type="InterPro" id="IPR024072">
    <property type="entry name" value="DHFR-like_dom_sf"/>
</dbReference>
<dbReference type="AlphaFoldDB" id="A0A1D8FWN1"/>
<dbReference type="InterPro" id="IPR002734">
    <property type="entry name" value="RibDG_C"/>
</dbReference>
<accession>A0A1D8FWN1</accession>
<dbReference type="EMBL" id="CP017316">
    <property type="protein sequence ID" value="AOT57598.1"/>
    <property type="molecule type" value="Genomic_DNA"/>
</dbReference>
<dbReference type="GO" id="GO:0008703">
    <property type="term" value="F:5-amino-6-(5-phosphoribosylamino)uracil reductase activity"/>
    <property type="evidence" value="ECO:0007669"/>
    <property type="project" value="InterPro"/>
</dbReference>
<protein>
    <recommendedName>
        <fullName evidence="2">Bacterial bifunctional deaminase-reductase C-terminal domain-containing protein</fullName>
    </recommendedName>
</protein>
<evidence type="ECO:0000313" key="3">
    <source>
        <dbReference type="EMBL" id="AOT57598.1"/>
    </source>
</evidence>
<dbReference type="RefSeq" id="WP_237282124.1">
    <property type="nucleotide sequence ID" value="NZ_CP017316.1"/>
</dbReference>
<keyword evidence="4" id="KW-1185">Reference proteome</keyword>
<dbReference type="STRING" id="285473.A4G23_00387"/>
<evidence type="ECO:0000256" key="1">
    <source>
        <dbReference type="SAM" id="MobiDB-lite"/>
    </source>
</evidence>
<dbReference type="PANTHER" id="PTHR38011">
    <property type="entry name" value="DIHYDROFOLATE REDUCTASE FAMILY PROTEIN (AFU_ORTHOLOGUE AFUA_8G06820)"/>
    <property type="match status" value="1"/>
</dbReference>
<evidence type="ECO:0000259" key="2">
    <source>
        <dbReference type="Pfam" id="PF01872"/>
    </source>
</evidence>
<dbReference type="InterPro" id="IPR050765">
    <property type="entry name" value="Riboflavin_Biosynth_HTPR"/>
</dbReference>
<feature type="compositionally biased region" description="Basic and acidic residues" evidence="1">
    <location>
        <begin position="11"/>
        <end position="46"/>
    </location>
</feature>